<keyword evidence="4" id="KW-1185">Reference proteome</keyword>
<accession>A0A2U1CPL2</accession>
<dbReference type="PANTHER" id="PTHR48081">
    <property type="entry name" value="AB HYDROLASE SUPERFAMILY PROTEIN C4A8.06C"/>
    <property type="match status" value="1"/>
</dbReference>
<dbReference type="GO" id="GO:0016787">
    <property type="term" value="F:hydrolase activity"/>
    <property type="evidence" value="ECO:0007669"/>
    <property type="project" value="UniProtKB-KW"/>
</dbReference>
<dbReference type="InterPro" id="IPR029058">
    <property type="entry name" value="AB_hydrolase_fold"/>
</dbReference>
<feature type="domain" description="BD-FAE-like" evidence="2">
    <location>
        <begin position="69"/>
        <end position="163"/>
    </location>
</feature>
<dbReference type="Gene3D" id="3.40.50.1820">
    <property type="entry name" value="alpha/beta hydrolase"/>
    <property type="match status" value="1"/>
</dbReference>
<dbReference type="InterPro" id="IPR049492">
    <property type="entry name" value="BD-FAE-like_dom"/>
</dbReference>
<dbReference type="Pfam" id="PF20434">
    <property type="entry name" value="BD-FAE"/>
    <property type="match status" value="1"/>
</dbReference>
<dbReference type="Proteomes" id="UP000246145">
    <property type="component" value="Unassembled WGS sequence"/>
</dbReference>
<reference evidence="3 4" key="1">
    <citation type="submission" date="2018-04" db="EMBL/GenBank/DDBJ databases">
        <title>Genomic Encyclopedia of Type Strains, Phase IV (KMG-IV): sequencing the most valuable type-strain genomes for metagenomic binning, comparative biology and taxonomic classification.</title>
        <authorList>
            <person name="Goeker M."/>
        </authorList>
    </citation>
    <scope>NUCLEOTIDE SEQUENCE [LARGE SCALE GENOMIC DNA]</scope>
    <source>
        <strain evidence="3 4">DSM 10065</strain>
    </source>
</reference>
<name>A0A2U1CPL2_9BURK</name>
<dbReference type="AlphaFoldDB" id="A0A2U1CPL2"/>
<dbReference type="EMBL" id="QEKO01000001">
    <property type="protein sequence ID" value="PVY67833.1"/>
    <property type="molecule type" value="Genomic_DNA"/>
</dbReference>
<protein>
    <submittedName>
        <fullName evidence="3">Arylformamidase</fullName>
    </submittedName>
</protein>
<gene>
    <name evidence="3" type="ORF">C7440_0216</name>
</gene>
<organism evidence="3 4">
    <name type="scientific">Pusillimonas noertemannii</name>
    <dbReference type="NCBI Taxonomy" id="305977"/>
    <lineage>
        <taxon>Bacteria</taxon>
        <taxon>Pseudomonadati</taxon>
        <taxon>Pseudomonadota</taxon>
        <taxon>Betaproteobacteria</taxon>
        <taxon>Burkholderiales</taxon>
        <taxon>Alcaligenaceae</taxon>
        <taxon>Pusillimonas</taxon>
    </lineage>
</organism>
<evidence type="ECO:0000313" key="3">
    <source>
        <dbReference type="EMBL" id="PVY67833.1"/>
    </source>
</evidence>
<keyword evidence="1" id="KW-0378">Hydrolase</keyword>
<evidence type="ECO:0000256" key="1">
    <source>
        <dbReference type="ARBA" id="ARBA00022801"/>
    </source>
</evidence>
<sequence>MAMSWKTLSVAEIERRYNQALYAANAREVVRWYTEESRRVETELGGERFQYGQGPSEYGCWFKPRSPDQDIVVFIHGGGWKDGLAQDYTFPAQWLTRQGLNYVSLNFDNTPATGGRLFPMLNQLVAAISWISHHHATFGAGARIHLASHSSGSHLAACLAGLDWNALLPHAPGLVQSVMLCSGIYDLEPVAYSKRREYLKLEPLEVFALSPIRHAVNRKLKMLLVRGELESPEFIRQHDEYVAKLQDEGLSPRTLVGPGLNHFEILTTFATADGLMAKAFMELIGT</sequence>
<dbReference type="SUPFAM" id="SSF53474">
    <property type="entry name" value="alpha/beta-Hydrolases"/>
    <property type="match status" value="1"/>
</dbReference>
<evidence type="ECO:0000259" key="2">
    <source>
        <dbReference type="Pfam" id="PF20434"/>
    </source>
</evidence>
<evidence type="ECO:0000313" key="4">
    <source>
        <dbReference type="Proteomes" id="UP000246145"/>
    </source>
</evidence>
<dbReference type="InterPro" id="IPR050300">
    <property type="entry name" value="GDXG_lipolytic_enzyme"/>
</dbReference>
<dbReference type="PANTHER" id="PTHR48081:SF33">
    <property type="entry name" value="KYNURENINE FORMAMIDASE"/>
    <property type="match status" value="1"/>
</dbReference>
<comment type="caution">
    <text evidence="3">The sequence shown here is derived from an EMBL/GenBank/DDBJ whole genome shotgun (WGS) entry which is preliminary data.</text>
</comment>
<dbReference type="OrthoDB" id="9771666at2"/>
<proteinExistence type="predicted"/>